<reference evidence="2 3" key="1">
    <citation type="submission" date="2017-06" db="EMBL/GenBank/DDBJ databases">
        <authorList>
            <person name="Kim H.J."/>
            <person name="Triplett B.A."/>
        </authorList>
    </citation>
    <scope>NUCLEOTIDE SEQUENCE [LARGE SCALE GENOMIC DNA]</scope>
    <source>
        <strain evidence="2 3">CGMCC 4.2132</strain>
    </source>
</reference>
<name>A0A239PCP4_9ACTN</name>
<protein>
    <submittedName>
        <fullName evidence="2">Uncharacterized protein</fullName>
    </submittedName>
</protein>
<organism evidence="2 3">
    <name type="scientific">Streptosporangium subroseum</name>
    <dbReference type="NCBI Taxonomy" id="106412"/>
    <lineage>
        <taxon>Bacteria</taxon>
        <taxon>Bacillati</taxon>
        <taxon>Actinomycetota</taxon>
        <taxon>Actinomycetes</taxon>
        <taxon>Streptosporangiales</taxon>
        <taxon>Streptosporangiaceae</taxon>
        <taxon>Streptosporangium</taxon>
    </lineage>
</organism>
<keyword evidence="3" id="KW-1185">Reference proteome</keyword>
<dbReference type="AlphaFoldDB" id="A0A239PCP4"/>
<proteinExistence type="predicted"/>
<accession>A0A239PCP4</accession>
<sequence>MRTRGESIAHSDLERSTLIPVVRSREEKLPRRETTRDGKIRQGRSAMLRP</sequence>
<dbReference type="Proteomes" id="UP000198282">
    <property type="component" value="Unassembled WGS sequence"/>
</dbReference>
<gene>
    <name evidence="2" type="ORF">SAMN05216276_111711</name>
</gene>
<evidence type="ECO:0000313" key="2">
    <source>
        <dbReference type="EMBL" id="SNT64378.1"/>
    </source>
</evidence>
<feature type="compositionally biased region" description="Basic and acidic residues" evidence="1">
    <location>
        <begin position="23"/>
        <end position="40"/>
    </location>
</feature>
<feature type="region of interest" description="Disordered" evidence="1">
    <location>
        <begin position="1"/>
        <end position="50"/>
    </location>
</feature>
<dbReference type="EMBL" id="FZOD01000117">
    <property type="protein sequence ID" value="SNT64378.1"/>
    <property type="molecule type" value="Genomic_DNA"/>
</dbReference>
<evidence type="ECO:0000313" key="3">
    <source>
        <dbReference type="Proteomes" id="UP000198282"/>
    </source>
</evidence>
<feature type="compositionally biased region" description="Basic and acidic residues" evidence="1">
    <location>
        <begin position="1"/>
        <end position="15"/>
    </location>
</feature>
<evidence type="ECO:0000256" key="1">
    <source>
        <dbReference type="SAM" id="MobiDB-lite"/>
    </source>
</evidence>